<proteinExistence type="predicted"/>
<dbReference type="InterPro" id="IPR036273">
    <property type="entry name" value="CRAL/TRIO_N_dom_sf"/>
</dbReference>
<organism evidence="3 4">
    <name type="scientific">Carpediemonas membranifera</name>
    <dbReference type="NCBI Taxonomy" id="201153"/>
    <lineage>
        <taxon>Eukaryota</taxon>
        <taxon>Metamonada</taxon>
        <taxon>Carpediemonas-like organisms</taxon>
        <taxon>Carpediemonas</taxon>
    </lineage>
</organism>
<dbReference type="PANTHER" id="PTHR45824">
    <property type="entry name" value="GH16843P"/>
    <property type="match status" value="1"/>
</dbReference>
<dbReference type="CDD" id="cd00821">
    <property type="entry name" value="PH"/>
    <property type="match status" value="1"/>
</dbReference>
<dbReference type="CDD" id="cd00170">
    <property type="entry name" value="SEC14"/>
    <property type="match status" value="1"/>
</dbReference>
<dbReference type="PROSITE" id="PS50191">
    <property type="entry name" value="CRAL_TRIO"/>
    <property type="match status" value="1"/>
</dbReference>
<evidence type="ECO:0000313" key="3">
    <source>
        <dbReference type="EMBL" id="KAG9396882.1"/>
    </source>
</evidence>
<dbReference type="Gene3D" id="3.40.525.10">
    <property type="entry name" value="CRAL-TRIO lipid binding domain"/>
    <property type="match status" value="1"/>
</dbReference>
<dbReference type="PROSITE" id="PS50003">
    <property type="entry name" value="PH_DOMAIN"/>
    <property type="match status" value="1"/>
</dbReference>
<dbReference type="SUPFAM" id="SSF50729">
    <property type="entry name" value="PH domain-like"/>
    <property type="match status" value="1"/>
</dbReference>
<accession>A0A8J6BGA0</accession>
<name>A0A8J6BGA0_9EUKA</name>
<dbReference type="InterPro" id="IPR036865">
    <property type="entry name" value="CRAL-TRIO_dom_sf"/>
</dbReference>
<dbReference type="InterPro" id="IPR001251">
    <property type="entry name" value="CRAL-TRIO_dom"/>
</dbReference>
<gene>
    <name evidence="3" type="ORF">J8273_1929</name>
</gene>
<protein>
    <submittedName>
        <fullName evidence="3">CRAL/TRIO domain</fullName>
    </submittedName>
</protein>
<dbReference type="AlphaFoldDB" id="A0A8J6BGA0"/>
<comment type="caution">
    <text evidence="3">The sequence shown here is derived from an EMBL/GenBank/DDBJ whole genome shotgun (WGS) entry which is preliminary data.</text>
</comment>
<dbReference type="Pfam" id="PF00650">
    <property type="entry name" value="CRAL_TRIO"/>
    <property type="match status" value="1"/>
</dbReference>
<evidence type="ECO:0000313" key="4">
    <source>
        <dbReference type="Proteomes" id="UP000717585"/>
    </source>
</evidence>
<sequence>MNRLMDALTPMIDDMDEGMETIEDLDDTQSEEDPSDIEFPTEYNFCTPTGNAIDLMERYEATRSEQDFTSADQYGLRALKSVLSAHDRAYLIHPAVMGPGGDWKLARFLRSTDHDVTETVRRLYEYAVFRHMWNLDDLRIGDVKDDVIKYQYFFLPEEFKSGDAIICLHLAYPDGVPSTESIARAFLYLAETLDREHAECFSQCGYLVSFKGYKLRHYTNKYERLIVNIIENSYPGRASLSFGIHTPIFARLLYRVISSYVPPHLRKCIVITSAEVLHNVVNPDILPKMLGGNSDYDELQFVKDREQVEGTLAAHKPHRLLSTMLDGMGIPPRRIELERPPGVIKVGPGSKRITAGRWKSYVMVLTEDLLLYYSDADAVQPNNGILLGRSVVVSSRHRMVRGHVLAIRSDQKLYEFGLKSKDERDEWKEVIQRAIGEATVRTEAELRAKAEGPSVE</sequence>
<dbReference type="SMART" id="SM00233">
    <property type="entry name" value="PH"/>
    <property type="match status" value="1"/>
</dbReference>
<reference evidence="3" key="1">
    <citation type="submission" date="2021-05" db="EMBL/GenBank/DDBJ databases">
        <title>A free-living protist that lacks canonical eukaryotic 1 DNA replication and segregation systems.</title>
        <authorList>
            <person name="Salas-Leiva D.E."/>
            <person name="Tromer E.C."/>
            <person name="Curtis B.A."/>
            <person name="Jerlstrom-Hultqvist J."/>
            <person name="Kolisko M."/>
            <person name="Yi Z."/>
            <person name="Salas-Leiva J.S."/>
            <person name="Gallot-Lavallee L."/>
            <person name="Kops G.J.P.L."/>
            <person name="Archibald J.M."/>
            <person name="Simpson A.G.B."/>
            <person name="Roger A.J."/>
        </authorList>
    </citation>
    <scope>NUCLEOTIDE SEQUENCE</scope>
    <source>
        <strain evidence="3">BICM</strain>
    </source>
</reference>
<dbReference type="SUPFAM" id="SSF46938">
    <property type="entry name" value="CRAL/TRIO N-terminal domain"/>
    <property type="match status" value="1"/>
</dbReference>
<dbReference type="InterPro" id="IPR001849">
    <property type="entry name" value="PH_domain"/>
</dbReference>
<dbReference type="PANTHER" id="PTHR45824:SF29">
    <property type="entry name" value="GH16843P"/>
    <property type="match status" value="1"/>
</dbReference>
<dbReference type="SUPFAM" id="SSF52087">
    <property type="entry name" value="CRAL/TRIO domain"/>
    <property type="match status" value="1"/>
</dbReference>
<dbReference type="OrthoDB" id="1434354at2759"/>
<feature type="domain" description="PH" evidence="1">
    <location>
        <begin position="342"/>
        <end position="436"/>
    </location>
</feature>
<keyword evidence="4" id="KW-1185">Reference proteome</keyword>
<dbReference type="EMBL" id="JAHDYR010000005">
    <property type="protein sequence ID" value="KAG9396882.1"/>
    <property type="molecule type" value="Genomic_DNA"/>
</dbReference>
<dbReference type="InterPro" id="IPR011993">
    <property type="entry name" value="PH-like_dom_sf"/>
</dbReference>
<evidence type="ECO:0000259" key="1">
    <source>
        <dbReference type="PROSITE" id="PS50003"/>
    </source>
</evidence>
<dbReference type="InterPro" id="IPR052578">
    <property type="entry name" value="PI_Transfer_CRAL-TRIO"/>
</dbReference>
<dbReference type="GO" id="GO:0008526">
    <property type="term" value="F:phosphatidylinositol transfer activity"/>
    <property type="evidence" value="ECO:0007669"/>
    <property type="project" value="TreeGrafter"/>
</dbReference>
<dbReference type="Proteomes" id="UP000717585">
    <property type="component" value="Unassembled WGS sequence"/>
</dbReference>
<evidence type="ECO:0000259" key="2">
    <source>
        <dbReference type="PROSITE" id="PS50191"/>
    </source>
</evidence>
<dbReference type="Pfam" id="PF00169">
    <property type="entry name" value="PH"/>
    <property type="match status" value="1"/>
</dbReference>
<dbReference type="Gene3D" id="2.30.29.30">
    <property type="entry name" value="Pleckstrin-homology domain (PH domain)/Phosphotyrosine-binding domain (PTB)"/>
    <property type="match status" value="1"/>
</dbReference>
<feature type="domain" description="CRAL-TRIO" evidence="2">
    <location>
        <begin position="160"/>
        <end position="298"/>
    </location>
</feature>